<dbReference type="InterPro" id="IPR052043">
    <property type="entry name" value="PolySaccharide_Degr_Enz"/>
</dbReference>
<dbReference type="GO" id="GO:0016787">
    <property type="term" value="F:hydrolase activity"/>
    <property type="evidence" value="ECO:0007669"/>
    <property type="project" value="UniProtKB-KW"/>
</dbReference>
<dbReference type="RefSeq" id="WP_191616585.1">
    <property type="nucleotide sequence ID" value="NZ_JACYFG010000007.1"/>
</dbReference>
<evidence type="ECO:0000313" key="2">
    <source>
        <dbReference type="EMBL" id="MBD5779464.1"/>
    </source>
</evidence>
<dbReference type="Pfam" id="PF07470">
    <property type="entry name" value="Glyco_hydro_88"/>
    <property type="match status" value="1"/>
</dbReference>
<organism evidence="2 3">
    <name type="scientific">Pelagicoccus enzymogenes</name>
    <dbReference type="NCBI Taxonomy" id="2773457"/>
    <lineage>
        <taxon>Bacteria</taxon>
        <taxon>Pseudomonadati</taxon>
        <taxon>Verrucomicrobiota</taxon>
        <taxon>Opitutia</taxon>
        <taxon>Puniceicoccales</taxon>
        <taxon>Pelagicoccaceae</taxon>
        <taxon>Pelagicoccus</taxon>
    </lineage>
</organism>
<dbReference type="PANTHER" id="PTHR33886">
    <property type="entry name" value="UNSATURATED RHAMNOGALACTURONAN HYDROLASE (EUROFUNG)"/>
    <property type="match status" value="1"/>
</dbReference>
<dbReference type="InterPro" id="IPR010905">
    <property type="entry name" value="Glyco_hydro_88"/>
</dbReference>
<dbReference type="GO" id="GO:0005975">
    <property type="term" value="P:carbohydrate metabolic process"/>
    <property type="evidence" value="ECO:0007669"/>
    <property type="project" value="InterPro"/>
</dbReference>
<dbReference type="Gene3D" id="1.50.10.10">
    <property type="match status" value="1"/>
</dbReference>
<gene>
    <name evidence="2" type="ORF">IEN85_08150</name>
</gene>
<keyword evidence="1 2" id="KW-0378">Hydrolase</keyword>
<evidence type="ECO:0000256" key="1">
    <source>
        <dbReference type="ARBA" id="ARBA00022801"/>
    </source>
</evidence>
<dbReference type="SUPFAM" id="SSF48208">
    <property type="entry name" value="Six-hairpin glycosidases"/>
    <property type="match status" value="1"/>
</dbReference>
<reference evidence="2" key="1">
    <citation type="submission" date="2020-09" db="EMBL/GenBank/DDBJ databases">
        <title>Pelagicoccus enzymogenes sp. nov. with an EPS production, isolated from marine sediment.</title>
        <authorList>
            <person name="Feng X."/>
        </authorList>
    </citation>
    <scope>NUCLEOTIDE SEQUENCE</scope>
    <source>
        <strain evidence="2">NFK12</strain>
    </source>
</reference>
<protein>
    <submittedName>
        <fullName evidence="2">Glycoside hydrolase family 88 protein</fullName>
    </submittedName>
</protein>
<dbReference type="InterPro" id="IPR008928">
    <property type="entry name" value="6-hairpin_glycosidase_sf"/>
</dbReference>
<dbReference type="AlphaFoldDB" id="A0A927F7U0"/>
<dbReference type="InterPro" id="IPR012341">
    <property type="entry name" value="6hp_glycosidase-like_sf"/>
</dbReference>
<dbReference type="EMBL" id="JACYFG010000007">
    <property type="protein sequence ID" value="MBD5779464.1"/>
    <property type="molecule type" value="Genomic_DNA"/>
</dbReference>
<dbReference type="PANTHER" id="PTHR33886:SF8">
    <property type="entry name" value="UNSATURATED RHAMNOGALACTURONAN HYDROLASE (EUROFUNG)"/>
    <property type="match status" value="1"/>
</dbReference>
<name>A0A927F7U0_9BACT</name>
<proteinExistence type="predicted"/>
<keyword evidence="3" id="KW-1185">Reference proteome</keyword>
<sequence>MISSPSTSIGFYIDEARSMANAVGDNPEATLSVIANRFKELNPSAPVTYRAFSKRGIQRSPDYRYEADFNSFFPDAQYEEYVFSWSKMWSGAEAEFMFDLNCYGPIVVYLNGAVAWSSNIFSERYPNKHNRFTLTLHKGWNQFVIRAKKTRGGFGWKFGSWLGKHPYVFMMPSAERDGAEGWLYTDPVPAGTVIQPELGQAEADSAYDWYPTHSWSESEKKRGVCARIFGSQEGKTALGWTQVCNNGDKPVTVSAEGAAQGAASVLLGGSEVFKSDASGSLSFEMELAPGINDLVVLSTGDASGWGFELSLHPNSGSVEHRCPCQLVGSPAKWLYSGPYDADHAPDFAALKDFLHVHETAEGSGYWRIDAPDTYLRLYNENPLFGRWNYPLGVTIYGLLHAGREIGSEEIQAYVQEHVQLCCSTYSYSLWDRSAFGGPTHIHRLLSSIDSLDDCGSFGSCMLETASHRKIEGFERIAHFVAEFISNKQDRFPDGTFYRREMMHEFHENTMWADDLYMSVPFLCRYYQLTGDTRYVDDAAQQFLGFKKRLYLPEDRLMSHVYDLRREMATGVPWGRGNGWTVFSLAELLGVLPQDHPHREELLSFFRDLCAGILKLQDEEGFWHQVLTHPDSYPESSCTAMFIFAFSRGVRNGWLEDPAPYADAVNKAWKALNKASIDNEGNVYGVCRGSEFSFSPEYYKKDLLPRLNDTHGIGIVLLAGVEVIRLRHHLNPA</sequence>
<comment type="caution">
    <text evidence="2">The sequence shown here is derived from an EMBL/GenBank/DDBJ whole genome shotgun (WGS) entry which is preliminary data.</text>
</comment>
<accession>A0A927F7U0</accession>
<evidence type="ECO:0000313" key="3">
    <source>
        <dbReference type="Proteomes" id="UP000622317"/>
    </source>
</evidence>
<dbReference type="Proteomes" id="UP000622317">
    <property type="component" value="Unassembled WGS sequence"/>
</dbReference>